<evidence type="ECO:0000256" key="7">
    <source>
        <dbReference type="SAM" id="Phobius"/>
    </source>
</evidence>
<evidence type="ECO:0000256" key="4">
    <source>
        <dbReference type="ARBA" id="ARBA00022692"/>
    </source>
</evidence>
<feature type="transmembrane region" description="Helical" evidence="7">
    <location>
        <begin position="95"/>
        <end position="112"/>
    </location>
</feature>
<dbReference type="Gene3D" id="3.30.70.1350">
    <property type="entry name" value="Cation efflux protein, cytoplasmic domain"/>
    <property type="match status" value="1"/>
</dbReference>
<dbReference type="SUPFAM" id="SSF160240">
    <property type="entry name" value="Cation efflux protein cytoplasmic domain-like"/>
    <property type="match status" value="1"/>
</dbReference>
<sequence>MSSNPTTRNATSNAHGHSHGSGPLGWLGAIFHLHGHGDEAAAGPGDLAGNTAEGIRTIWVALVALGLTTIVQFVIVAFSGSVALLADTVHNLGDFLNSIPLLVAFYVGRRVATARYTYGFGRAEDVAGIFIVASIVFSAGYILWESVGKLIDPEPIDNLPWVAAAAIVGAIGNETVAWFQIRTGRRIGSDAMIADGLHARIDGLTSIAVLIAVAGVALGFPVVDAIVGLVIGVSILFIARDATRRIWYRLMDAVDPRLTAQIRDYAMEIPGVAEVASVRARWVGHALLAELRLVTDESTDADTVTGRVRDVLRQHVRHLSTVTIEIDASGGGTDDRPTPAGPAGQRMTEAILPPRYQDPAAAVSAAPMGAVGLQYDATGEVAWDEMWGGFCELALAGGAPHRGTLLEPVPATTAMSDPERYAWVLSELSKGIERVTGRPAVASPQPGWIGMLCDSEEMAIWMLRAIVVENVTVRREDQTLWFPAGPDYRLDREIKNVITVVAKTNHYWEEHLAASAGAAQ</sequence>
<dbReference type="InterPro" id="IPR027469">
    <property type="entry name" value="Cation_efflux_TMD_sf"/>
</dbReference>
<protein>
    <submittedName>
        <fullName evidence="10">Cobalt-zinc-cadmium resistance protein CzcD</fullName>
    </submittedName>
</protein>
<evidence type="ECO:0000256" key="2">
    <source>
        <dbReference type="ARBA" id="ARBA00008114"/>
    </source>
</evidence>
<dbReference type="GO" id="GO:0006882">
    <property type="term" value="P:intracellular zinc ion homeostasis"/>
    <property type="evidence" value="ECO:0007669"/>
    <property type="project" value="TreeGrafter"/>
</dbReference>
<dbReference type="GO" id="GO:0015341">
    <property type="term" value="F:zinc efflux antiporter activity"/>
    <property type="evidence" value="ECO:0007669"/>
    <property type="project" value="TreeGrafter"/>
</dbReference>
<dbReference type="NCBIfam" id="TIGR01297">
    <property type="entry name" value="CDF"/>
    <property type="match status" value="1"/>
</dbReference>
<keyword evidence="5 7" id="KW-1133">Transmembrane helix</keyword>
<evidence type="ECO:0000259" key="9">
    <source>
        <dbReference type="Pfam" id="PF16916"/>
    </source>
</evidence>
<keyword evidence="3" id="KW-0813">Transport</keyword>
<name>A0A6J4UA83_9BACT</name>
<dbReference type="InterPro" id="IPR050291">
    <property type="entry name" value="CDF_Transporter"/>
</dbReference>
<keyword evidence="4 7" id="KW-0812">Transmembrane</keyword>
<organism evidence="10">
    <name type="scientific">uncultured Thermomicrobiales bacterium</name>
    <dbReference type="NCBI Taxonomy" id="1645740"/>
    <lineage>
        <taxon>Bacteria</taxon>
        <taxon>Pseudomonadati</taxon>
        <taxon>Thermomicrobiota</taxon>
        <taxon>Thermomicrobia</taxon>
        <taxon>Thermomicrobiales</taxon>
        <taxon>environmental samples</taxon>
    </lineage>
</organism>
<dbReference type="Pfam" id="PF01545">
    <property type="entry name" value="Cation_efflux"/>
    <property type="match status" value="1"/>
</dbReference>
<feature type="domain" description="Cation efflux protein cytoplasmic" evidence="9">
    <location>
        <begin position="258"/>
        <end position="327"/>
    </location>
</feature>
<evidence type="ECO:0000256" key="5">
    <source>
        <dbReference type="ARBA" id="ARBA00022989"/>
    </source>
</evidence>
<dbReference type="PANTHER" id="PTHR43840">
    <property type="entry name" value="MITOCHONDRIAL METAL TRANSPORTER 1-RELATED"/>
    <property type="match status" value="1"/>
</dbReference>
<dbReference type="InterPro" id="IPR058533">
    <property type="entry name" value="Cation_efflux_TM"/>
</dbReference>
<comment type="similarity">
    <text evidence="2">Belongs to the cation diffusion facilitator (CDF) transporter (TC 2.A.4) family.</text>
</comment>
<keyword evidence="6 7" id="KW-0472">Membrane</keyword>
<dbReference type="GO" id="GO:0015086">
    <property type="term" value="F:cadmium ion transmembrane transporter activity"/>
    <property type="evidence" value="ECO:0007669"/>
    <property type="project" value="TreeGrafter"/>
</dbReference>
<dbReference type="SUPFAM" id="SSF161111">
    <property type="entry name" value="Cation efflux protein transmembrane domain-like"/>
    <property type="match status" value="1"/>
</dbReference>
<dbReference type="Pfam" id="PF16916">
    <property type="entry name" value="ZT_dimer"/>
    <property type="match status" value="1"/>
</dbReference>
<evidence type="ECO:0000256" key="1">
    <source>
        <dbReference type="ARBA" id="ARBA00004141"/>
    </source>
</evidence>
<evidence type="ECO:0000313" key="10">
    <source>
        <dbReference type="EMBL" id="CAA9545144.1"/>
    </source>
</evidence>
<proteinExistence type="inferred from homology"/>
<evidence type="ECO:0000259" key="8">
    <source>
        <dbReference type="Pfam" id="PF01545"/>
    </source>
</evidence>
<dbReference type="FunFam" id="1.20.1510.10:FF:000006">
    <property type="entry name" value="Divalent cation efflux transporter"/>
    <property type="match status" value="1"/>
</dbReference>
<dbReference type="Gene3D" id="1.20.1510.10">
    <property type="entry name" value="Cation efflux protein transmembrane domain"/>
    <property type="match status" value="1"/>
</dbReference>
<dbReference type="GO" id="GO:0005886">
    <property type="term" value="C:plasma membrane"/>
    <property type="evidence" value="ECO:0007669"/>
    <property type="project" value="TreeGrafter"/>
</dbReference>
<reference evidence="10" key="1">
    <citation type="submission" date="2020-02" db="EMBL/GenBank/DDBJ databases">
        <authorList>
            <person name="Meier V. D."/>
        </authorList>
    </citation>
    <scope>NUCLEOTIDE SEQUENCE</scope>
    <source>
        <strain evidence="10">AVDCRST_MAG33</strain>
    </source>
</reference>
<feature type="transmembrane region" description="Helical" evidence="7">
    <location>
        <begin position="58"/>
        <end position="83"/>
    </location>
</feature>
<feature type="domain" description="Cation efflux protein transmembrane" evidence="8">
    <location>
        <begin position="58"/>
        <end position="242"/>
    </location>
</feature>
<dbReference type="PANTHER" id="PTHR43840:SF15">
    <property type="entry name" value="MITOCHONDRIAL METAL TRANSPORTER 1-RELATED"/>
    <property type="match status" value="1"/>
</dbReference>
<accession>A0A6J4UA83</accession>
<dbReference type="InterPro" id="IPR027470">
    <property type="entry name" value="Cation_efflux_CTD"/>
</dbReference>
<evidence type="ECO:0000256" key="6">
    <source>
        <dbReference type="ARBA" id="ARBA00023136"/>
    </source>
</evidence>
<dbReference type="InterPro" id="IPR002524">
    <property type="entry name" value="Cation_efflux"/>
</dbReference>
<evidence type="ECO:0000256" key="3">
    <source>
        <dbReference type="ARBA" id="ARBA00022448"/>
    </source>
</evidence>
<dbReference type="GO" id="GO:0015093">
    <property type="term" value="F:ferrous iron transmembrane transporter activity"/>
    <property type="evidence" value="ECO:0007669"/>
    <property type="project" value="TreeGrafter"/>
</dbReference>
<dbReference type="EMBL" id="CADCWK010000031">
    <property type="protein sequence ID" value="CAA9545144.1"/>
    <property type="molecule type" value="Genomic_DNA"/>
</dbReference>
<feature type="transmembrane region" description="Helical" evidence="7">
    <location>
        <begin position="226"/>
        <end position="243"/>
    </location>
</feature>
<dbReference type="AlphaFoldDB" id="A0A6J4UA83"/>
<feature type="transmembrane region" description="Helical" evidence="7">
    <location>
        <begin position="159"/>
        <end position="181"/>
    </location>
</feature>
<feature type="transmembrane region" description="Helical" evidence="7">
    <location>
        <begin position="124"/>
        <end position="144"/>
    </location>
</feature>
<comment type="subcellular location">
    <subcellularLocation>
        <location evidence="1">Membrane</location>
        <topology evidence="1">Multi-pass membrane protein</topology>
    </subcellularLocation>
</comment>
<gene>
    <name evidence="10" type="ORF">AVDCRST_MAG33-378</name>
</gene>
<dbReference type="InterPro" id="IPR036837">
    <property type="entry name" value="Cation_efflux_CTD_sf"/>
</dbReference>